<sequence>MGLFDKVFGGNQPAKLTAPEAFTGVVLAAVASDGSISQEEGVGVISALSRMKMYRGYNEPQMKNLLEKAANTLKKQGPGAIMIAAKETLNQELRESAFAVAADLILADGVVEDEEKKFLDELQKVLGVPDDLALKIAEVMVIKNRG</sequence>
<dbReference type="RefSeq" id="WP_230741031.1">
    <property type="nucleotide sequence ID" value="NZ_PGCK01000003.1"/>
</dbReference>
<dbReference type="AlphaFoldDB" id="A0AAP2RB08"/>
<dbReference type="CDD" id="cd07176">
    <property type="entry name" value="terB"/>
    <property type="match status" value="1"/>
</dbReference>
<organism evidence="2 3">
    <name type="scientific">Methanooceanicella nereidis</name>
    <dbReference type="NCBI Taxonomy" id="2052831"/>
    <lineage>
        <taxon>Archaea</taxon>
        <taxon>Methanobacteriati</taxon>
        <taxon>Methanobacteriota</taxon>
        <taxon>Stenosarchaea group</taxon>
        <taxon>Methanomicrobia</taxon>
        <taxon>Methanocellales</taxon>
        <taxon>Methanocellaceae</taxon>
        <taxon>Methanooceanicella</taxon>
    </lineage>
</organism>
<dbReference type="Proteomes" id="UP001320159">
    <property type="component" value="Unassembled WGS sequence"/>
</dbReference>
<dbReference type="SUPFAM" id="SSF158682">
    <property type="entry name" value="TerB-like"/>
    <property type="match status" value="1"/>
</dbReference>
<feature type="domain" description="Co-chaperone DjlA N-terminal" evidence="1">
    <location>
        <begin position="25"/>
        <end position="130"/>
    </location>
</feature>
<proteinExistence type="predicted"/>
<evidence type="ECO:0000313" key="3">
    <source>
        <dbReference type="Proteomes" id="UP001320159"/>
    </source>
</evidence>
<dbReference type="Pfam" id="PF05099">
    <property type="entry name" value="TerB"/>
    <property type="match status" value="1"/>
</dbReference>
<accession>A0AAP2RB08</accession>
<gene>
    <name evidence="2" type="ORF">CUJ83_04425</name>
</gene>
<dbReference type="Gene3D" id="1.10.3680.10">
    <property type="entry name" value="TerB-like"/>
    <property type="match status" value="1"/>
</dbReference>
<name>A0AAP2RB08_9EURY</name>
<protein>
    <submittedName>
        <fullName evidence="2">Tellurite resistance protein TerB</fullName>
    </submittedName>
</protein>
<dbReference type="InterPro" id="IPR007791">
    <property type="entry name" value="DjlA_N"/>
</dbReference>
<evidence type="ECO:0000259" key="1">
    <source>
        <dbReference type="Pfam" id="PF05099"/>
    </source>
</evidence>
<dbReference type="EMBL" id="PGCK01000003">
    <property type="protein sequence ID" value="MCD1294241.1"/>
    <property type="molecule type" value="Genomic_DNA"/>
</dbReference>
<keyword evidence="3" id="KW-1185">Reference proteome</keyword>
<comment type="caution">
    <text evidence="2">The sequence shown here is derived from an EMBL/GenBank/DDBJ whole genome shotgun (WGS) entry which is preliminary data.</text>
</comment>
<evidence type="ECO:0000313" key="2">
    <source>
        <dbReference type="EMBL" id="MCD1294241.1"/>
    </source>
</evidence>
<dbReference type="InterPro" id="IPR029024">
    <property type="entry name" value="TerB-like"/>
</dbReference>
<reference evidence="2 3" key="1">
    <citation type="submission" date="2017-11" db="EMBL/GenBank/DDBJ databases">
        <title>Isolation and Characterization of Family Methanocellaceae Species from Potential Methane Hydrate Area Offshore Southwestern Taiwan.</title>
        <authorList>
            <person name="Zhang W.-L."/>
            <person name="Chen W.-C."/>
            <person name="Lai M.-C."/>
            <person name="Chen S.-C."/>
        </authorList>
    </citation>
    <scope>NUCLEOTIDE SEQUENCE [LARGE SCALE GENOMIC DNA]</scope>
    <source>
        <strain evidence="2 3">CWC-04</strain>
    </source>
</reference>